<feature type="region of interest" description="Disordered" evidence="1">
    <location>
        <begin position="1"/>
        <end position="79"/>
    </location>
</feature>
<feature type="compositionally biased region" description="Low complexity" evidence="1">
    <location>
        <begin position="10"/>
        <end position="21"/>
    </location>
</feature>
<name>A0A6J4HMF9_9ACTN</name>
<sequence length="288" mass="28620">MSQGIDPPITTGVGAVTGGAAPPEASGLPVDDGSTAQNAKEQAANVAGTAKQEASGVASAATDQTRHVASEAADAASSVASTAVEKVAEVKDVATTEVRSLVTDATAQVREQAETQAGRLAEGLTGLGDQVRALLDGRPDEAPQIRSYLEQGADRLGELAERIQSGGVDGALADVQRFARRKPGLFLLGALGLGVGVGRVVAGAKAAGPQSSSQPRALGTIDYPPAYPTAELDPTTGSPLGTGMSAGSTGVPRVPDGDVMVDDLVEPSHTAPAGVPSSYTPPPLGGSV</sequence>
<evidence type="ECO:0000256" key="1">
    <source>
        <dbReference type="SAM" id="MobiDB-lite"/>
    </source>
</evidence>
<gene>
    <name evidence="2" type="ORF">AVDCRST_MAG50-1595</name>
</gene>
<dbReference type="Gene3D" id="1.20.120.20">
    <property type="entry name" value="Apolipoprotein"/>
    <property type="match status" value="1"/>
</dbReference>
<dbReference type="AlphaFoldDB" id="A0A6J4HMF9"/>
<accession>A0A6J4HMF9</accession>
<reference evidence="2" key="1">
    <citation type="submission" date="2020-02" db="EMBL/GenBank/DDBJ databases">
        <authorList>
            <person name="Meier V. D."/>
        </authorList>
    </citation>
    <scope>NUCLEOTIDE SEQUENCE</scope>
    <source>
        <strain evidence="2">AVDCRST_MAG50</strain>
    </source>
</reference>
<feature type="compositionally biased region" description="Pro residues" evidence="1">
    <location>
        <begin position="279"/>
        <end position="288"/>
    </location>
</feature>
<feature type="compositionally biased region" description="Low complexity" evidence="1">
    <location>
        <begin position="70"/>
        <end position="79"/>
    </location>
</feature>
<evidence type="ECO:0000313" key="2">
    <source>
        <dbReference type="EMBL" id="CAA9227606.1"/>
    </source>
</evidence>
<protein>
    <submittedName>
        <fullName evidence="2">Uncharacterized protein</fullName>
    </submittedName>
</protein>
<organism evidence="2">
    <name type="scientific">uncultured Acidimicrobiales bacterium</name>
    <dbReference type="NCBI Taxonomy" id="310071"/>
    <lineage>
        <taxon>Bacteria</taxon>
        <taxon>Bacillati</taxon>
        <taxon>Actinomycetota</taxon>
        <taxon>Acidimicrobiia</taxon>
        <taxon>Acidimicrobiales</taxon>
        <taxon>environmental samples</taxon>
    </lineage>
</organism>
<proteinExistence type="predicted"/>
<dbReference type="EMBL" id="CADCTF010000053">
    <property type="protein sequence ID" value="CAA9227606.1"/>
    <property type="molecule type" value="Genomic_DNA"/>
</dbReference>
<feature type="region of interest" description="Disordered" evidence="1">
    <location>
        <begin position="205"/>
        <end position="288"/>
    </location>
</feature>